<dbReference type="Gene3D" id="2.60.120.620">
    <property type="entry name" value="q2cbj1_9rhob like domain"/>
    <property type="match status" value="1"/>
</dbReference>
<proteinExistence type="predicted"/>
<name>A0A9W7BE19_9STRA</name>
<dbReference type="EMBL" id="BRXX01000087">
    <property type="protein sequence ID" value="GMH88836.1"/>
    <property type="molecule type" value="Genomic_DNA"/>
</dbReference>
<organism evidence="1 2">
    <name type="scientific">Triparma verrucosa</name>
    <dbReference type="NCBI Taxonomy" id="1606542"/>
    <lineage>
        <taxon>Eukaryota</taxon>
        <taxon>Sar</taxon>
        <taxon>Stramenopiles</taxon>
        <taxon>Ochrophyta</taxon>
        <taxon>Bolidophyceae</taxon>
        <taxon>Parmales</taxon>
        <taxon>Triparmaceae</taxon>
        <taxon>Triparma</taxon>
    </lineage>
</organism>
<accession>A0A9W7BE19</accession>
<sequence>MSRALALINSNPAHFHPPSKSLAIYPHCFNSSLVQSCCLPTFKPTPTTLKTSPHPPRNYLRPSEPLPSCLHRIRLPPCSCLLCLDLLSSPLPIPDLKLLLSHYQSIKDIPSALSTCSKILSVDPNNVHALLERARVTGWSDLDGEGFSSREKLLKSAAAHNSSSLILNAVKECDMYHRDSDKDSLPPSISGHGENACDGVIVYPCILDVGDCVNAVDNVEEYIHNNGGWTTERHYEVPTTDIQVFKVPLVLEWLNKSLKEVIFPRLYGDFEDIIKKRRLRVFDSFFVKYDFELGQKFLPLHNDQSLISLTIAMNGKEEYEGGGTWFMETGKACLTDVGGCVAFKGEMEHMGQQIKAGIRYIIAVFLYAEDIT</sequence>
<dbReference type="Proteomes" id="UP001165160">
    <property type="component" value="Unassembled WGS sequence"/>
</dbReference>
<evidence type="ECO:0008006" key="3">
    <source>
        <dbReference type="Google" id="ProtNLM"/>
    </source>
</evidence>
<protein>
    <recommendedName>
        <fullName evidence="3">Prolyl 4-hydroxylase alpha subunit domain-containing protein</fullName>
    </recommendedName>
</protein>
<comment type="caution">
    <text evidence="1">The sequence shown here is derived from an EMBL/GenBank/DDBJ whole genome shotgun (WGS) entry which is preliminary data.</text>
</comment>
<reference evidence="2" key="1">
    <citation type="journal article" date="2023" name="Commun. Biol.">
        <title>Genome analysis of Parmales, the sister group of diatoms, reveals the evolutionary specialization of diatoms from phago-mixotrophs to photoautotrophs.</title>
        <authorList>
            <person name="Ban H."/>
            <person name="Sato S."/>
            <person name="Yoshikawa S."/>
            <person name="Yamada K."/>
            <person name="Nakamura Y."/>
            <person name="Ichinomiya M."/>
            <person name="Sato N."/>
            <person name="Blanc-Mathieu R."/>
            <person name="Endo H."/>
            <person name="Kuwata A."/>
            <person name="Ogata H."/>
        </authorList>
    </citation>
    <scope>NUCLEOTIDE SEQUENCE [LARGE SCALE GENOMIC DNA]</scope>
    <source>
        <strain evidence="2">NIES 3699</strain>
    </source>
</reference>
<dbReference type="AlphaFoldDB" id="A0A9W7BE19"/>
<keyword evidence="2" id="KW-1185">Reference proteome</keyword>
<gene>
    <name evidence="1" type="ORF">TrVE_jg4063</name>
</gene>
<evidence type="ECO:0000313" key="2">
    <source>
        <dbReference type="Proteomes" id="UP001165160"/>
    </source>
</evidence>
<evidence type="ECO:0000313" key="1">
    <source>
        <dbReference type="EMBL" id="GMH88836.1"/>
    </source>
</evidence>